<organism evidence="2 3">
    <name type="scientific">Ensete ventricosum</name>
    <name type="common">Abyssinian banana</name>
    <name type="synonym">Musa ensete</name>
    <dbReference type="NCBI Taxonomy" id="4639"/>
    <lineage>
        <taxon>Eukaryota</taxon>
        <taxon>Viridiplantae</taxon>
        <taxon>Streptophyta</taxon>
        <taxon>Embryophyta</taxon>
        <taxon>Tracheophyta</taxon>
        <taxon>Spermatophyta</taxon>
        <taxon>Magnoliopsida</taxon>
        <taxon>Liliopsida</taxon>
        <taxon>Zingiberales</taxon>
        <taxon>Musaceae</taxon>
        <taxon>Ensete</taxon>
    </lineage>
</organism>
<dbReference type="EMBL" id="AMZH03020274">
    <property type="protein sequence ID" value="RRT39338.1"/>
    <property type="molecule type" value="Genomic_DNA"/>
</dbReference>
<dbReference type="AlphaFoldDB" id="A0A426XIK8"/>
<reference evidence="2 3" key="1">
    <citation type="journal article" date="2014" name="Agronomy (Basel)">
        <title>A Draft Genome Sequence for Ensete ventricosum, the Drought-Tolerant Tree Against Hunger.</title>
        <authorList>
            <person name="Harrison J."/>
            <person name="Moore K.A."/>
            <person name="Paszkiewicz K."/>
            <person name="Jones T."/>
            <person name="Grant M."/>
            <person name="Ambacheew D."/>
            <person name="Muzemil S."/>
            <person name="Studholme D.J."/>
        </authorList>
    </citation>
    <scope>NUCLEOTIDE SEQUENCE [LARGE SCALE GENOMIC DNA]</scope>
</reference>
<evidence type="ECO:0000313" key="3">
    <source>
        <dbReference type="Proteomes" id="UP000287651"/>
    </source>
</evidence>
<dbReference type="Proteomes" id="UP000287651">
    <property type="component" value="Unassembled WGS sequence"/>
</dbReference>
<feature type="region of interest" description="Disordered" evidence="1">
    <location>
        <begin position="40"/>
        <end position="103"/>
    </location>
</feature>
<gene>
    <name evidence="2" type="ORF">B296_00059228</name>
</gene>
<comment type="caution">
    <text evidence="2">The sequence shown here is derived from an EMBL/GenBank/DDBJ whole genome shotgun (WGS) entry which is preliminary data.</text>
</comment>
<accession>A0A426XIK8</accession>
<evidence type="ECO:0000256" key="1">
    <source>
        <dbReference type="SAM" id="MobiDB-lite"/>
    </source>
</evidence>
<proteinExistence type="predicted"/>
<name>A0A426XIK8_ENSVE</name>
<protein>
    <submittedName>
        <fullName evidence="2">Uncharacterized protein</fullName>
    </submittedName>
</protein>
<feature type="compositionally biased region" description="Basic and acidic residues" evidence="1">
    <location>
        <begin position="92"/>
        <end position="103"/>
    </location>
</feature>
<feature type="compositionally biased region" description="Basic and acidic residues" evidence="1">
    <location>
        <begin position="61"/>
        <end position="85"/>
    </location>
</feature>
<evidence type="ECO:0000313" key="2">
    <source>
        <dbReference type="EMBL" id="RRT39338.1"/>
    </source>
</evidence>
<sequence>MIFQLMVGFVAMVRMSLMRDNSKVGAGCSRIISSTLATAPTPALRVESRSSSEVQEIPVEEATKKSSEEEARGAPEVPSKRRAEDSIGQTKKIKDSDRHMLPH</sequence>